<evidence type="ECO:0000313" key="12">
    <source>
        <dbReference type="Proteomes" id="UP000241507"/>
    </source>
</evidence>
<dbReference type="GO" id="GO:0005506">
    <property type="term" value="F:iron ion binding"/>
    <property type="evidence" value="ECO:0007669"/>
    <property type="project" value="InterPro"/>
</dbReference>
<evidence type="ECO:0000256" key="4">
    <source>
        <dbReference type="ARBA" id="ARBA00022531"/>
    </source>
</evidence>
<keyword evidence="3" id="KW-0813">Transport</keyword>
<dbReference type="InterPro" id="IPR023119">
    <property type="entry name" value="Multihaem_cyt_PRC_cyt_su-like"/>
</dbReference>
<organism evidence="11 12">
    <name type="scientific">Christiangramia fulva</name>
    <dbReference type="NCBI Taxonomy" id="2126553"/>
    <lineage>
        <taxon>Bacteria</taxon>
        <taxon>Pseudomonadati</taxon>
        <taxon>Bacteroidota</taxon>
        <taxon>Flavobacteriia</taxon>
        <taxon>Flavobacteriales</taxon>
        <taxon>Flavobacteriaceae</taxon>
        <taxon>Christiangramia</taxon>
    </lineage>
</organism>
<dbReference type="InterPro" id="IPR003158">
    <property type="entry name" value="Photosyn_RC_cyt_c-su"/>
</dbReference>
<evidence type="ECO:0000256" key="9">
    <source>
        <dbReference type="SAM" id="MobiDB-lite"/>
    </source>
</evidence>
<gene>
    <name evidence="11" type="ORF">C7S20_02620</name>
</gene>
<comment type="function">
    <text evidence="1">The reaction center of purple bacteria contains a tightly bound cytochrome molecule which re-reduces the photo oxidized primary electron donor.</text>
</comment>
<keyword evidence="6" id="KW-0479">Metal-binding</keyword>
<keyword evidence="8" id="KW-0408">Iron</keyword>
<dbReference type="Gene3D" id="1.10.468.10">
    <property type="entry name" value="Photosynthetic Reaction Center, subunit C, domain 2"/>
    <property type="match status" value="1"/>
</dbReference>
<dbReference type="GO" id="GO:0020037">
    <property type="term" value="F:heme binding"/>
    <property type="evidence" value="ECO:0007669"/>
    <property type="project" value="InterPro"/>
</dbReference>
<evidence type="ECO:0000256" key="3">
    <source>
        <dbReference type="ARBA" id="ARBA00022448"/>
    </source>
</evidence>
<feature type="chain" id="PRO_5015333891" description="Photosynthetic reaction center cytochrome c subunit" evidence="10">
    <location>
        <begin position="28"/>
        <end position="176"/>
    </location>
</feature>
<protein>
    <recommendedName>
        <fullName evidence="2">Photosynthetic reaction center cytochrome c subunit</fullName>
    </recommendedName>
</protein>
<name>A0A2R3Z1X2_9FLAO</name>
<keyword evidence="7" id="KW-0249">Electron transport</keyword>
<dbReference type="RefSeq" id="WP_107011020.1">
    <property type="nucleotide sequence ID" value="NZ_CP028136.1"/>
</dbReference>
<dbReference type="NCBIfam" id="NF033196">
    <property type="entry name" value="c_type_nonphoto"/>
    <property type="match status" value="1"/>
</dbReference>
<dbReference type="GO" id="GO:0009055">
    <property type="term" value="F:electron transfer activity"/>
    <property type="evidence" value="ECO:0007669"/>
    <property type="project" value="InterPro"/>
</dbReference>
<evidence type="ECO:0000313" key="11">
    <source>
        <dbReference type="EMBL" id="AVR44242.1"/>
    </source>
</evidence>
<evidence type="ECO:0000256" key="5">
    <source>
        <dbReference type="ARBA" id="ARBA00022617"/>
    </source>
</evidence>
<dbReference type="OrthoDB" id="951235at2"/>
<feature type="region of interest" description="Disordered" evidence="9">
    <location>
        <begin position="151"/>
        <end position="176"/>
    </location>
</feature>
<evidence type="ECO:0000256" key="2">
    <source>
        <dbReference type="ARBA" id="ARBA00015978"/>
    </source>
</evidence>
<dbReference type="EMBL" id="CP028136">
    <property type="protein sequence ID" value="AVR44242.1"/>
    <property type="molecule type" value="Genomic_DNA"/>
</dbReference>
<evidence type="ECO:0000256" key="7">
    <source>
        <dbReference type="ARBA" id="ARBA00022982"/>
    </source>
</evidence>
<dbReference type="InterPro" id="IPR036280">
    <property type="entry name" value="Multihaem_cyt_sf"/>
</dbReference>
<sequence>MKFKKKLTWFFSAAAISLAVLGLYAFKAAHNPDKGYVVTQSRWKNLKVLPQDITKDSLMGLMKNYETSLSVHCNYCHTPSKEDPTKLDFPSDEKLEKVIARGMIKMTNEVNANYFQPYFPDPKPKQVQVVNCVLCHRGAPNPEKYLSQMGKMYKTYDPDRDNRKEKEQEKERKKSE</sequence>
<evidence type="ECO:0000256" key="10">
    <source>
        <dbReference type="SAM" id="SignalP"/>
    </source>
</evidence>
<accession>A0A2R3Z1X2</accession>
<proteinExistence type="predicted"/>
<dbReference type="GO" id="GO:0019684">
    <property type="term" value="P:photosynthesis, light reaction"/>
    <property type="evidence" value="ECO:0007669"/>
    <property type="project" value="InterPro"/>
</dbReference>
<keyword evidence="4" id="KW-0602">Photosynthesis</keyword>
<dbReference type="Proteomes" id="UP000241507">
    <property type="component" value="Chromosome"/>
</dbReference>
<reference evidence="12" key="1">
    <citation type="submission" date="2018-03" db="EMBL/GenBank/DDBJ databases">
        <title>Gramella fulva sp. nov., isolated from a dry surface of tidal flat.</title>
        <authorList>
            <person name="Hwang S.H."/>
            <person name="Hwang W.M."/>
            <person name="Kang K."/>
            <person name="Ahn T.-Y."/>
        </authorList>
    </citation>
    <scope>NUCLEOTIDE SEQUENCE [LARGE SCALE GENOMIC DNA]</scope>
    <source>
        <strain evidence="12">SH35</strain>
    </source>
</reference>
<evidence type="ECO:0000256" key="8">
    <source>
        <dbReference type="ARBA" id="ARBA00023004"/>
    </source>
</evidence>
<dbReference type="AlphaFoldDB" id="A0A2R3Z1X2"/>
<keyword evidence="12" id="KW-1185">Reference proteome</keyword>
<feature type="signal peptide" evidence="10">
    <location>
        <begin position="1"/>
        <end position="27"/>
    </location>
</feature>
<keyword evidence="10" id="KW-0732">Signal</keyword>
<dbReference type="SUPFAM" id="SSF48695">
    <property type="entry name" value="Multiheme cytochromes"/>
    <property type="match status" value="1"/>
</dbReference>
<dbReference type="GO" id="GO:0030077">
    <property type="term" value="C:plasma membrane light-harvesting complex"/>
    <property type="evidence" value="ECO:0007669"/>
    <property type="project" value="InterPro"/>
</dbReference>
<keyword evidence="5" id="KW-0349">Heme</keyword>
<evidence type="ECO:0000256" key="6">
    <source>
        <dbReference type="ARBA" id="ARBA00022723"/>
    </source>
</evidence>
<dbReference type="KEGG" id="grs:C7S20_02620"/>
<dbReference type="Pfam" id="PF02276">
    <property type="entry name" value="CytoC_RC"/>
    <property type="match status" value="1"/>
</dbReference>
<evidence type="ECO:0000256" key="1">
    <source>
        <dbReference type="ARBA" id="ARBA00003196"/>
    </source>
</evidence>
<feature type="compositionally biased region" description="Basic and acidic residues" evidence="9">
    <location>
        <begin position="154"/>
        <end position="176"/>
    </location>
</feature>